<evidence type="ECO:0000313" key="3">
    <source>
        <dbReference type="EMBL" id="MBF6223603.1"/>
    </source>
</evidence>
<organism evidence="3 4">
    <name type="scientific">Nocardia abscessus</name>
    <dbReference type="NCBI Taxonomy" id="120957"/>
    <lineage>
        <taxon>Bacteria</taxon>
        <taxon>Bacillati</taxon>
        <taxon>Actinomycetota</taxon>
        <taxon>Actinomycetes</taxon>
        <taxon>Mycobacteriales</taxon>
        <taxon>Nocardiaceae</taxon>
        <taxon>Nocardia</taxon>
    </lineage>
</organism>
<evidence type="ECO:0008006" key="5">
    <source>
        <dbReference type="Google" id="ProtNLM"/>
    </source>
</evidence>
<evidence type="ECO:0000256" key="2">
    <source>
        <dbReference type="SAM" id="SignalP"/>
    </source>
</evidence>
<keyword evidence="2" id="KW-0732">Signal</keyword>
<dbReference type="Proteomes" id="UP000807309">
    <property type="component" value="Unassembled WGS sequence"/>
</dbReference>
<protein>
    <recommendedName>
        <fullName evidence="5">Secreted protein</fullName>
    </recommendedName>
</protein>
<gene>
    <name evidence="3" type="ORF">IU470_00470</name>
</gene>
<evidence type="ECO:0000256" key="1">
    <source>
        <dbReference type="SAM" id="MobiDB-lite"/>
    </source>
</evidence>
<dbReference type="EMBL" id="JADLRE010000001">
    <property type="protein sequence ID" value="MBF6223603.1"/>
    <property type="molecule type" value="Genomic_DNA"/>
</dbReference>
<comment type="caution">
    <text evidence="3">The sequence shown here is derived from an EMBL/GenBank/DDBJ whole genome shotgun (WGS) entry which is preliminary data.</text>
</comment>
<feature type="signal peptide" evidence="2">
    <location>
        <begin position="1"/>
        <end position="31"/>
    </location>
</feature>
<accession>A0ABS0C566</accession>
<feature type="chain" id="PRO_5046658361" description="Secreted protein" evidence="2">
    <location>
        <begin position="32"/>
        <end position="226"/>
    </location>
</feature>
<name>A0ABS0C566_9NOCA</name>
<keyword evidence="4" id="KW-1185">Reference proteome</keyword>
<feature type="region of interest" description="Disordered" evidence="1">
    <location>
        <begin position="191"/>
        <end position="226"/>
    </location>
</feature>
<proteinExistence type="predicted"/>
<evidence type="ECO:0000313" key="4">
    <source>
        <dbReference type="Proteomes" id="UP000807309"/>
    </source>
</evidence>
<reference evidence="3 4" key="1">
    <citation type="submission" date="2020-10" db="EMBL/GenBank/DDBJ databases">
        <title>Identification of Nocardia species via Next-generation sequencing and recognition of intraspecies genetic diversity.</title>
        <authorList>
            <person name="Li P."/>
            <person name="Li P."/>
            <person name="Lu B."/>
        </authorList>
    </citation>
    <scope>NUCLEOTIDE SEQUENCE [LARGE SCALE GENOMIC DNA]</scope>
    <source>
        <strain evidence="3 4">N-11</strain>
    </source>
</reference>
<sequence>MTAHRPAQFARHAAVVLAGAASLSLTVAAGAYIVQEIADTQHPDSRLAAPIAPVAPDAPDHRREIVSYPVLTGSSSVLPHTVLAPRAVEPETVQAQIDPPPAPAPLGGAVRLGDAYLGAQVTTGEADTVSVTVDTNAFTVLSGFLRSGPAPEKPDASTVTTMRTDLDTQSGEVRLALSDPRLGEHDLRLNRHGAPAVTPPPAAAGKQGTTEPVRTTAQCAGDSAAV</sequence>
<feature type="compositionally biased region" description="Polar residues" evidence="1">
    <location>
        <begin position="207"/>
        <end position="218"/>
    </location>
</feature>
<dbReference type="RefSeq" id="WP_195031042.1">
    <property type="nucleotide sequence ID" value="NZ_JADLRE010000001.1"/>
</dbReference>